<dbReference type="Gene3D" id="3.40.630.90">
    <property type="match status" value="1"/>
</dbReference>
<evidence type="ECO:0000313" key="2">
    <source>
        <dbReference type="EMBL" id="MRV72819.1"/>
    </source>
</evidence>
<dbReference type="Gene3D" id="3.40.630.30">
    <property type="match status" value="1"/>
</dbReference>
<dbReference type="Pfam" id="PF18014">
    <property type="entry name" value="Acetyltransf_18"/>
    <property type="match status" value="1"/>
</dbReference>
<evidence type="ECO:0000259" key="1">
    <source>
        <dbReference type="PROSITE" id="PS51186"/>
    </source>
</evidence>
<feature type="domain" description="N-acetyltransferase" evidence="1">
    <location>
        <begin position="1"/>
        <end position="130"/>
    </location>
</feature>
<feature type="domain" description="N-acetyltransferase" evidence="1">
    <location>
        <begin position="139"/>
        <end position="275"/>
    </location>
</feature>
<dbReference type="PROSITE" id="PS51186">
    <property type="entry name" value="GNAT"/>
    <property type="match status" value="2"/>
</dbReference>
<reference evidence="2 3" key="1">
    <citation type="submission" date="2019-11" db="EMBL/GenBank/DDBJ databases">
        <title>Novel species isolated from a subtropical stream in China.</title>
        <authorList>
            <person name="Lu H."/>
        </authorList>
    </citation>
    <scope>NUCLEOTIDE SEQUENCE [LARGE SCALE GENOMIC DNA]</scope>
    <source>
        <strain evidence="2 3">FT92W</strain>
    </source>
</reference>
<dbReference type="InterPro" id="IPR041496">
    <property type="entry name" value="YitH/HolE_GNAT"/>
</dbReference>
<proteinExistence type="predicted"/>
<evidence type="ECO:0000313" key="3">
    <source>
        <dbReference type="Proteomes" id="UP000446768"/>
    </source>
</evidence>
<dbReference type="Proteomes" id="UP000446768">
    <property type="component" value="Unassembled WGS sequence"/>
</dbReference>
<dbReference type="EMBL" id="WKJJ01000008">
    <property type="protein sequence ID" value="MRV72819.1"/>
    <property type="molecule type" value="Genomic_DNA"/>
</dbReference>
<gene>
    <name evidence="2" type="ORF">GJ700_13990</name>
</gene>
<organism evidence="2 3">
    <name type="scientific">Pseudoduganella rivuli</name>
    <dbReference type="NCBI Taxonomy" id="2666085"/>
    <lineage>
        <taxon>Bacteria</taxon>
        <taxon>Pseudomonadati</taxon>
        <taxon>Pseudomonadota</taxon>
        <taxon>Betaproteobacteria</taxon>
        <taxon>Burkholderiales</taxon>
        <taxon>Oxalobacteraceae</taxon>
        <taxon>Telluria group</taxon>
        <taxon>Pseudoduganella</taxon>
    </lineage>
</organism>
<dbReference type="PANTHER" id="PTHR47237:SF1">
    <property type="entry name" value="SLL0310 PROTEIN"/>
    <property type="match status" value="1"/>
</dbReference>
<dbReference type="PANTHER" id="PTHR47237">
    <property type="entry name" value="SLL0310 PROTEIN"/>
    <property type="match status" value="1"/>
</dbReference>
<dbReference type="InterPro" id="IPR000182">
    <property type="entry name" value="GNAT_dom"/>
</dbReference>
<sequence length="282" mass="29728">MSKDELCMVLDWAAAEGWNPGLHDADSFYAADPDGYLLARVDGVPAASIFAVRYGARFGFIGGYIALPPFRGQGHGMAVWQAGMARLAGRTVGLDGVPAQQGNYAKSGFVLAHRNVRYEGRGRGMSGDSGGPGTHGAHGGVVPLAAIGADEVVRYDQPFFADDRGRFIRHWITQPGSVALGIAAAGRLAGYAVLRPCRSGYKVGPLFADTPAQAHALFDALLAHAPAGSPVYLDVPEPNREALALARSYGMQPCFETARMYTGAAPALDLARTYGITTFELG</sequence>
<dbReference type="GO" id="GO:0016747">
    <property type="term" value="F:acyltransferase activity, transferring groups other than amino-acyl groups"/>
    <property type="evidence" value="ECO:0007669"/>
    <property type="project" value="InterPro"/>
</dbReference>
<keyword evidence="2" id="KW-0808">Transferase</keyword>
<dbReference type="Pfam" id="PF00583">
    <property type="entry name" value="Acetyltransf_1"/>
    <property type="match status" value="1"/>
</dbReference>
<dbReference type="AlphaFoldDB" id="A0A7X2IN02"/>
<name>A0A7X2IN02_9BURK</name>
<accession>A0A7X2IN02</accession>
<dbReference type="SUPFAM" id="SSF55729">
    <property type="entry name" value="Acyl-CoA N-acyltransferases (Nat)"/>
    <property type="match status" value="1"/>
</dbReference>
<keyword evidence="3" id="KW-1185">Reference proteome</keyword>
<protein>
    <submittedName>
        <fullName evidence="2">GNAT family N-acetyltransferase</fullName>
    </submittedName>
</protein>
<dbReference type="InterPro" id="IPR016181">
    <property type="entry name" value="Acyl_CoA_acyltransferase"/>
</dbReference>
<dbReference type="InterPro" id="IPR052729">
    <property type="entry name" value="Acyl/Acetyltrans_Enzymes"/>
</dbReference>
<comment type="caution">
    <text evidence="2">The sequence shown here is derived from an EMBL/GenBank/DDBJ whole genome shotgun (WGS) entry which is preliminary data.</text>
</comment>